<proteinExistence type="predicted"/>
<reference evidence="2" key="1">
    <citation type="submission" date="2022-07" db="EMBL/GenBank/DDBJ databases">
        <title>Complete genome of Vibrio japonicus strain JCM 31412T and phylogenomic assessment of the Nereis clade of the genus Vibrio.</title>
        <authorList>
            <person name="Shlafstein M.D."/>
            <person name="Emsley S.A."/>
            <person name="Ushijima B."/>
            <person name="Videau P."/>
            <person name="Saw J.H."/>
        </authorList>
    </citation>
    <scope>NUCLEOTIDE SEQUENCE</scope>
    <source>
        <strain evidence="2">JCM 31412</strain>
    </source>
</reference>
<name>A0ABY5LL93_9VIBR</name>
<keyword evidence="1" id="KW-0472">Membrane</keyword>
<protein>
    <submittedName>
        <fullName evidence="2">Uncharacterized protein</fullName>
    </submittedName>
</protein>
<feature type="transmembrane region" description="Helical" evidence="1">
    <location>
        <begin position="137"/>
        <end position="158"/>
    </location>
</feature>
<keyword evidence="1" id="KW-0812">Transmembrane</keyword>
<dbReference type="RefSeq" id="WP_233946154.1">
    <property type="nucleotide sequence ID" value="NZ_CP102096.1"/>
</dbReference>
<organism evidence="2 3">
    <name type="scientific">Vibrio japonicus</name>
    <dbReference type="NCBI Taxonomy" id="1824638"/>
    <lineage>
        <taxon>Bacteria</taxon>
        <taxon>Pseudomonadati</taxon>
        <taxon>Pseudomonadota</taxon>
        <taxon>Gammaproteobacteria</taxon>
        <taxon>Vibrionales</taxon>
        <taxon>Vibrionaceae</taxon>
        <taxon>Vibrio</taxon>
    </lineage>
</organism>
<accession>A0ABY5LL93</accession>
<keyword evidence="3" id="KW-1185">Reference proteome</keyword>
<sequence>MSNYHVLIKEKDSDSWICLFKDLTEPELFAKFVFPYKKGARLLVSGSVIETHSLKSIRVISTRFSHKTELQKLQERSRKEIDNFNDGSPIVLISPGYGYEDTEIKDCGNDVTDHFLTSAAGEAQETSSVKKLVGSPMFSQTVVAVIGTVVGGLILALLTL</sequence>
<evidence type="ECO:0000313" key="2">
    <source>
        <dbReference type="EMBL" id="UUM31887.1"/>
    </source>
</evidence>
<evidence type="ECO:0000313" key="3">
    <source>
        <dbReference type="Proteomes" id="UP001058602"/>
    </source>
</evidence>
<evidence type="ECO:0000256" key="1">
    <source>
        <dbReference type="SAM" id="Phobius"/>
    </source>
</evidence>
<gene>
    <name evidence="2" type="ORF">NP165_11150</name>
</gene>
<dbReference type="EMBL" id="CP102096">
    <property type="protein sequence ID" value="UUM31887.1"/>
    <property type="molecule type" value="Genomic_DNA"/>
</dbReference>
<keyword evidence="1" id="KW-1133">Transmembrane helix</keyword>
<dbReference type="Proteomes" id="UP001058602">
    <property type="component" value="Chromosome 1"/>
</dbReference>